<sequence length="517" mass="54202">MAGDFGSPATANYKAPDGLATISSLMALKQQKQALQSQALEIQGQQQGLQGQAAQVQQEQQTAKQRKALAGVDWLSHTGEDGLIDLTSVAKDPSIREAAGDTYPQLLDTVAKARTAQLQSKQTMLALNNSQIGALGAFLGGLATDSDVVADNAAGRQKVTNAFGQFGQVYGPEATRVAMTFGPVTQHAPPGKLADALKAIQLQANDAGKQLELTKGGGGAVQTAGGIQQINTNPYAAAPMGARMGAPVANATAPQIVTMPSNQMAVVPAGGGTLPNMGGAQHPPTARTGPRTAADDSPGMNAPRAAQEAYQKAVEQENTHVEEVRRADTGTYGQNMLIANRIRDLAGKVNPGQGTKAWHDFLGAIGSVVGANNVSDYQTLSAYLDRQAATLRSTMGLPNTNAGSSESRDISGSVQYQRDAILEKNDLNQALAEGAHQYREGLDRIAGFGGQASPKAVQQFKSEWTKYFDPNVYRAELAAQRGKADAEAFVKSLDPAEARSLKAKRAALSRLSQGQMQ</sequence>
<accession>A0A6J5KI21</accession>
<evidence type="ECO:0000313" key="3">
    <source>
        <dbReference type="EMBL" id="CAB5170740.1"/>
    </source>
</evidence>
<gene>
    <name evidence="3" type="ORF">UFOVP154_45</name>
    <name evidence="2" type="ORF">UFOVP8_30</name>
</gene>
<protein>
    <submittedName>
        <fullName evidence="2">Uncharacterized protein</fullName>
    </submittedName>
</protein>
<dbReference type="EMBL" id="LR796144">
    <property type="protein sequence ID" value="CAB4121195.1"/>
    <property type="molecule type" value="Genomic_DNA"/>
</dbReference>
<proteinExistence type="predicted"/>
<organism evidence="2">
    <name type="scientific">uncultured Caudovirales phage</name>
    <dbReference type="NCBI Taxonomy" id="2100421"/>
    <lineage>
        <taxon>Viruses</taxon>
        <taxon>Duplodnaviria</taxon>
        <taxon>Heunggongvirae</taxon>
        <taxon>Uroviricota</taxon>
        <taxon>Caudoviricetes</taxon>
        <taxon>Peduoviridae</taxon>
        <taxon>Maltschvirus</taxon>
        <taxon>Maltschvirus maltsch</taxon>
    </lineage>
</organism>
<evidence type="ECO:0000256" key="1">
    <source>
        <dbReference type="SAM" id="MobiDB-lite"/>
    </source>
</evidence>
<name>A0A6J5KI21_9CAUD</name>
<feature type="region of interest" description="Disordered" evidence="1">
    <location>
        <begin position="278"/>
        <end position="304"/>
    </location>
</feature>
<evidence type="ECO:0000313" key="2">
    <source>
        <dbReference type="EMBL" id="CAB4121195.1"/>
    </source>
</evidence>
<reference evidence="2" key="1">
    <citation type="submission" date="2020-04" db="EMBL/GenBank/DDBJ databases">
        <authorList>
            <person name="Chiriac C."/>
            <person name="Salcher M."/>
            <person name="Ghai R."/>
            <person name="Kavagutti S V."/>
        </authorList>
    </citation>
    <scope>NUCLEOTIDE SEQUENCE</scope>
</reference>
<dbReference type="EMBL" id="LR798202">
    <property type="protein sequence ID" value="CAB5170740.1"/>
    <property type="molecule type" value="Genomic_DNA"/>
</dbReference>